<reference evidence="1" key="1">
    <citation type="journal article" date="2022" name="bioRxiv">
        <title>Sequencing and chromosome-scale assembly of the giantPleurodeles waltlgenome.</title>
        <authorList>
            <person name="Brown T."/>
            <person name="Elewa A."/>
            <person name="Iarovenko S."/>
            <person name="Subramanian E."/>
            <person name="Araus A.J."/>
            <person name="Petzold A."/>
            <person name="Susuki M."/>
            <person name="Suzuki K.-i.T."/>
            <person name="Hayashi T."/>
            <person name="Toyoda A."/>
            <person name="Oliveira C."/>
            <person name="Osipova E."/>
            <person name="Leigh N.D."/>
            <person name="Simon A."/>
            <person name="Yun M.H."/>
        </authorList>
    </citation>
    <scope>NUCLEOTIDE SEQUENCE</scope>
    <source>
        <strain evidence="1">20211129_DDA</strain>
        <tissue evidence="1">Liver</tissue>
    </source>
</reference>
<organism evidence="1 2">
    <name type="scientific">Pleurodeles waltl</name>
    <name type="common">Iberian ribbed newt</name>
    <dbReference type="NCBI Taxonomy" id="8319"/>
    <lineage>
        <taxon>Eukaryota</taxon>
        <taxon>Metazoa</taxon>
        <taxon>Chordata</taxon>
        <taxon>Craniata</taxon>
        <taxon>Vertebrata</taxon>
        <taxon>Euteleostomi</taxon>
        <taxon>Amphibia</taxon>
        <taxon>Batrachia</taxon>
        <taxon>Caudata</taxon>
        <taxon>Salamandroidea</taxon>
        <taxon>Salamandridae</taxon>
        <taxon>Pleurodelinae</taxon>
        <taxon>Pleurodeles</taxon>
    </lineage>
</organism>
<proteinExistence type="predicted"/>
<evidence type="ECO:0000313" key="2">
    <source>
        <dbReference type="Proteomes" id="UP001066276"/>
    </source>
</evidence>
<dbReference type="Gene3D" id="3.90.20.10">
    <property type="match status" value="1"/>
</dbReference>
<gene>
    <name evidence="1" type="ORF">NDU88_000608</name>
</gene>
<keyword evidence="2" id="KW-1185">Reference proteome</keyword>
<name>A0AAV7P5G4_PLEWA</name>
<dbReference type="Proteomes" id="UP001066276">
    <property type="component" value="Chromosome 7"/>
</dbReference>
<evidence type="ECO:0000313" key="1">
    <source>
        <dbReference type="EMBL" id="KAJ1122104.1"/>
    </source>
</evidence>
<accession>A0AAV7P5G4</accession>
<protein>
    <submittedName>
        <fullName evidence="1">Uncharacterized protein</fullName>
    </submittedName>
</protein>
<comment type="caution">
    <text evidence="1">The sequence shown here is derived from an EMBL/GenBank/DDBJ whole genome shotgun (WGS) entry which is preliminary data.</text>
</comment>
<sequence>MGKTDGCQTKLQLDSCRSACILGGSSDHMGSEDSRTEVTTEKGDMKSLRMAMQQSLMSIESKMDNMCTRMDVITNKLEKQDGRIMETEHRISAVEDAMSTRGKQLLNMEKVLKLISAKNEDLEVRYHRNKLSVIWIP</sequence>
<dbReference type="AlphaFoldDB" id="A0AAV7P5G4"/>
<dbReference type="EMBL" id="JANPWB010000011">
    <property type="protein sequence ID" value="KAJ1122104.1"/>
    <property type="molecule type" value="Genomic_DNA"/>
</dbReference>